<gene>
    <name evidence="6" type="ORF">J437_LFUL008523</name>
</gene>
<feature type="region of interest" description="Disordered" evidence="4">
    <location>
        <begin position="120"/>
        <end position="142"/>
    </location>
</feature>
<dbReference type="PANTHER" id="PTHR46858">
    <property type="entry name" value="OS05G0521000 PROTEIN"/>
    <property type="match status" value="1"/>
</dbReference>
<dbReference type="EMBL" id="KZ308160">
    <property type="protein sequence ID" value="KAG8223439.1"/>
    <property type="molecule type" value="Genomic_DNA"/>
</dbReference>
<evidence type="ECO:0000256" key="4">
    <source>
        <dbReference type="SAM" id="MobiDB-lite"/>
    </source>
</evidence>
<dbReference type="Proteomes" id="UP000792457">
    <property type="component" value="Unassembled WGS sequence"/>
</dbReference>
<dbReference type="SUPFAM" id="SSF90209">
    <property type="entry name" value="Ran binding protein zinc finger-like"/>
    <property type="match status" value="1"/>
</dbReference>
<feature type="region of interest" description="Disordered" evidence="4">
    <location>
        <begin position="83"/>
        <end position="106"/>
    </location>
</feature>
<accession>A0A8K0JWG6</accession>
<evidence type="ECO:0000256" key="1">
    <source>
        <dbReference type="ARBA" id="ARBA00022723"/>
    </source>
</evidence>
<dbReference type="GO" id="GO:0016567">
    <property type="term" value="P:protein ubiquitination"/>
    <property type="evidence" value="ECO:0007669"/>
    <property type="project" value="TreeGrafter"/>
</dbReference>
<dbReference type="CDD" id="cd16646">
    <property type="entry name" value="mRING-HC-C2H2C4_MDM2-like"/>
    <property type="match status" value="1"/>
</dbReference>
<dbReference type="Pfam" id="PF13920">
    <property type="entry name" value="zf-C3HC4_3"/>
    <property type="match status" value="1"/>
</dbReference>
<feature type="compositionally biased region" description="Low complexity" evidence="4">
    <location>
        <begin position="86"/>
        <end position="95"/>
    </location>
</feature>
<protein>
    <recommendedName>
        <fullName evidence="5">RanBP2-type domain-containing protein</fullName>
    </recommendedName>
</protein>
<dbReference type="InterPro" id="IPR001876">
    <property type="entry name" value="Znf_RanBP2"/>
</dbReference>
<dbReference type="InterPro" id="IPR013083">
    <property type="entry name" value="Znf_RING/FYVE/PHD"/>
</dbReference>
<reference evidence="6" key="1">
    <citation type="submission" date="2013-04" db="EMBL/GenBank/DDBJ databases">
        <authorList>
            <person name="Qu J."/>
            <person name="Murali S.C."/>
            <person name="Bandaranaike D."/>
            <person name="Bellair M."/>
            <person name="Blankenburg K."/>
            <person name="Chao H."/>
            <person name="Dinh H."/>
            <person name="Doddapaneni H."/>
            <person name="Downs B."/>
            <person name="Dugan-Rocha S."/>
            <person name="Elkadiri S."/>
            <person name="Gnanaolivu R.D."/>
            <person name="Hernandez B."/>
            <person name="Javaid M."/>
            <person name="Jayaseelan J.C."/>
            <person name="Lee S."/>
            <person name="Li M."/>
            <person name="Ming W."/>
            <person name="Munidasa M."/>
            <person name="Muniz J."/>
            <person name="Nguyen L."/>
            <person name="Ongeri F."/>
            <person name="Osuji N."/>
            <person name="Pu L.-L."/>
            <person name="Puazo M."/>
            <person name="Qu C."/>
            <person name="Quiroz J."/>
            <person name="Raj R."/>
            <person name="Weissenberger G."/>
            <person name="Xin Y."/>
            <person name="Zou X."/>
            <person name="Han Y."/>
            <person name="Richards S."/>
            <person name="Worley K."/>
            <person name="Muzny D."/>
            <person name="Gibbs R."/>
        </authorList>
    </citation>
    <scope>NUCLEOTIDE SEQUENCE</scope>
    <source>
        <strain evidence="6">Sampled in the wild</strain>
    </source>
</reference>
<keyword evidence="7" id="KW-1185">Reference proteome</keyword>
<evidence type="ECO:0000259" key="5">
    <source>
        <dbReference type="PROSITE" id="PS01358"/>
    </source>
</evidence>
<evidence type="ECO:0000256" key="3">
    <source>
        <dbReference type="ARBA" id="ARBA00022833"/>
    </source>
</evidence>
<sequence length="345" mass="39111">MSLNNYGPGAITLGCSWDSQKLREEESCCSSSSLKRQREDGRDLDDYSKSQRLSKWYIFVPENQPVSSEDESVYSFQGWETEFCQDTPDTSSDSSVDSDPERDDPALEFDVASLPSEAENPFGRIRCSSSDSSTDNDDNIKLPRIVTEVKEDKAYWGDDSNADSNTSSSDQEITGRDYWTCLRCKCVNIPIPRYCSKCFLIRKTWFPPRPRPHKPRKKSNGSQRKWKKFDAAGSKVRVDSDSECLSSMDSMEYSVNPKSESVSSMFNSEWSKECEDDSQITNVVSALNNDKCITCMERPKNAVFVHRTIGHLCCCYQCARKVWSNSGKCPVCNRKANCFVKTFVA</sequence>
<dbReference type="InterPro" id="IPR036443">
    <property type="entry name" value="Znf_RanBP2_sf"/>
</dbReference>
<feature type="region of interest" description="Disordered" evidence="4">
    <location>
        <begin position="209"/>
        <end position="230"/>
    </location>
</feature>
<dbReference type="Gene3D" id="2.30.30.380">
    <property type="entry name" value="Zn-finger domain of Sec23/24"/>
    <property type="match status" value="1"/>
</dbReference>
<organism evidence="6 7">
    <name type="scientific">Ladona fulva</name>
    <name type="common">Scarce chaser dragonfly</name>
    <name type="synonym">Libellula fulva</name>
    <dbReference type="NCBI Taxonomy" id="123851"/>
    <lineage>
        <taxon>Eukaryota</taxon>
        <taxon>Metazoa</taxon>
        <taxon>Ecdysozoa</taxon>
        <taxon>Arthropoda</taxon>
        <taxon>Hexapoda</taxon>
        <taxon>Insecta</taxon>
        <taxon>Pterygota</taxon>
        <taxon>Palaeoptera</taxon>
        <taxon>Odonata</taxon>
        <taxon>Epiprocta</taxon>
        <taxon>Anisoptera</taxon>
        <taxon>Libelluloidea</taxon>
        <taxon>Libellulidae</taxon>
        <taxon>Ladona</taxon>
    </lineage>
</organism>
<keyword evidence="2" id="KW-0863">Zinc-finger</keyword>
<evidence type="ECO:0000313" key="6">
    <source>
        <dbReference type="EMBL" id="KAG8223439.1"/>
    </source>
</evidence>
<comment type="caution">
    <text evidence="6">The sequence shown here is derived from an EMBL/GenBank/DDBJ whole genome shotgun (WGS) entry which is preliminary data.</text>
</comment>
<dbReference type="GO" id="GO:0010468">
    <property type="term" value="P:regulation of gene expression"/>
    <property type="evidence" value="ECO:0007669"/>
    <property type="project" value="TreeGrafter"/>
</dbReference>
<dbReference type="AlphaFoldDB" id="A0A8K0JWG6"/>
<evidence type="ECO:0000256" key="2">
    <source>
        <dbReference type="ARBA" id="ARBA00022771"/>
    </source>
</evidence>
<keyword evidence="1" id="KW-0479">Metal-binding</keyword>
<evidence type="ECO:0000313" key="7">
    <source>
        <dbReference type="Proteomes" id="UP000792457"/>
    </source>
</evidence>
<proteinExistence type="predicted"/>
<feature type="compositionally biased region" description="Basic residues" evidence="4">
    <location>
        <begin position="210"/>
        <end position="227"/>
    </location>
</feature>
<dbReference type="PANTHER" id="PTHR46858:SF5">
    <property type="entry name" value="E3 UBIQUITIN-PROTEIN LIGASE APD1-RELATED"/>
    <property type="match status" value="1"/>
</dbReference>
<dbReference type="Gene3D" id="3.30.40.10">
    <property type="entry name" value="Zinc/RING finger domain, C3HC4 (zinc finger)"/>
    <property type="match status" value="1"/>
</dbReference>
<dbReference type="PROSITE" id="PS01358">
    <property type="entry name" value="ZF_RANBP2_1"/>
    <property type="match status" value="1"/>
</dbReference>
<feature type="domain" description="RanBP2-type" evidence="5">
    <location>
        <begin position="179"/>
        <end position="198"/>
    </location>
</feature>
<dbReference type="GO" id="GO:0008270">
    <property type="term" value="F:zinc ion binding"/>
    <property type="evidence" value="ECO:0007669"/>
    <property type="project" value="UniProtKB-KW"/>
</dbReference>
<keyword evidence="3" id="KW-0862">Zinc</keyword>
<dbReference type="GO" id="GO:0043066">
    <property type="term" value="P:negative regulation of apoptotic process"/>
    <property type="evidence" value="ECO:0007669"/>
    <property type="project" value="TreeGrafter"/>
</dbReference>
<dbReference type="OrthoDB" id="24526at2759"/>
<name>A0A8K0JWG6_LADFU</name>
<reference evidence="6" key="2">
    <citation type="submission" date="2017-10" db="EMBL/GenBank/DDBJ databases">
        <title>Ladona fulva Genome sequencing and assembly.</title>
        <authorList>
            <person name="Murali S."/>
            <person name="Richards S."/>
            <person name="Bandaranaike D."/>
            <person name="Bellair M."/>
            <person name="Blankenburg K."/>
            <person name="Chao H."/>
            <person name="Dinh H."/>
            <person name="Doddapaneni H."/>
            <person name="Dugan-Rocha S."/>
            <person name="Elkadiri S."/>
            <person name="Gnanaolivu R."/>
            <person name="Hernandez B."/>
            <person name="Skinner E."/>
            <person name="Javaid M."/>
            <person name="Lee S."/>
            <person name="Li M."/>
            <person name="Ming W."/>
            <person name="Munidasa M."/>
            <person name="Muniz J."/>
            <person name="Nguyen L."/>
            <person name="Hughes D."/>
            <person name="Osuji N."/>
            <person name="Pu L.-L."/>
            <person name="Puazo M."/>
            <person name="Qu C."/>
            <person name="Quiroz J."/>
            <person name="Raj R."/>
            <person name="Weissenberger G."/>
            <person name="Xin Y."/>
            <person name="Zou X."/>
            <person name="Han Y."/>
            <person name="Worley K."/>
            <person name="Muzny D."/>
            <person name="Gibbs R."/>
        </authorList>
    </citation>
    <scope>NUCLEOTIDE SEQUENCE</scope>
    <source>
        <strain evidence="6">Sampled in the wild</strain>
    </source>
</reference>
<dbReference type="GO" id="GO:0061630">
    <property type="term" value="F:ubiquitin protein ligase activity"/>
    <property type="evidence" value="ECO:0007669"/>
    <property type="project" value="TreeGrafter"/>
</dbReference>